<dbReference type="RefSeq" id="WP_305006937.1">
    <property type="nucleotide sequence ID" value="NZ_JAUQSY010000008.1"/>
</dbReference>
<name>A0ABT9BF14_9BACT</name>
<proteinExistence type="predicted"/>
<dbReference type="EMBL" id="JAUQSY010000008">
    <property type="protein sequence ID" value="MDO7875622.1"/>
    <property type="molecule type" value="Genomic_DNA"/>
</dbReference>
<evidence type="ECO:0000313" key="2">
    <source>
        <dbReference type="EMBL" id="MDO7875622.1"/>
    </source>
</evidence>
<dbReference type="InterPro" id="IPR045352">
    <property type="entry name" value="DUF6530"/>
</dbReference>
<accession>A0ABT9BF14</accession>
<keyword evidence="1" id="KW-0175">Coiled coil</keyword>
<organism evidence="2 3">
    <name type="scientific">Hymenobacter aranciens</name>
    <dbReference type="NCBI Taxonomy" id="3063996"/>
    <lineage>
        <taxon>Bacteria</taxon>
        <taxon>Pseudomonadati</taxon>
        <taxon>Bacteroidota</taxon>
        <taxon>Cytophagia</taxon>
        <taxon>Cytophagales</taxon>
        <taxon>Hymenobacteraceae</taxon>
        <taxon>Hymenobacter</taxon>
    </lineage>
</organism>
<feature type="coiled-coil region" evidence="1">
    <location>
        <begin position="121"/>
        <end position="148"/>
    </location>
</feature>
<gene>
    <name evidence="2" type="ORF">Q5H93_12835</name>
</gene>
<dbReference type="Proteomes" id="UP001176429">
    <property type="component" value="Unassembled WGS sequence"/>
</dbReference>
<sequence>MNQPIPTHLSHTPLIRVESYNHKDGAYHPNDTDAKGLSIGLASWDKSEVSLKVWRYTGEMWSRQAEELPWHRPLDLSILLLSSIAHSYRADIPASSLQESGSPQNFAQLKAYFESNSQEPKPGETTELEELKRRIRELRNILELAADALGIN</sequence>
<reference evidence="2" key="1">
    <citation type="submission" date="2023-07" db="EMBL/GenBank/DDBJ databases">
        <authorList>
            <person name="Kim M.K."/>
        </authorList>
    </citation>
    <scope>NUCLEOTIDE SEQUENCE</scope>
    <source>
        <strain evidence="2">ASUV-10-1</strain>
    </source>
</reference>
<evidence type="ECO:0000256" key="1">
    <source>
        <dbReference type="SAM" id="Coils"/>
    </source>
</evidence>
<protein>
    <submittedName>
        <fullName evidence="2">DUF6530 family protein</fullName>
    </submittedName>
</protein>
<evidence type="ECO:0000313" key="3">
    <source>
        <dbReference type="Proteomes" id="UP001176429"/>
    </source>
</evidence>
<keyword evidence="3" id="KW-1185">Reference proteome</keyword>
<dbReference type="Pfam" id="PF20140">
    <property type="entry name" value="DUF6530"/>
    <property type="match status" value="1"/>
</dbReference>
<comment type="caution">
    <text evidence="2">The sequence shown here is derived from an EMBL/GenBank/DDBJ whole genome shotgun (WGS) entry which is preliminary data.</text>
</comment>